<name>A0ABU5H4I6_9BACT</name>
<reference evidence="3 4" key="1">
    <citation type="submission" date="2023-12" db="EMBL/GenBank/DDBJ databases">
        <title>the genome sequence of Hyalangium sp. s54d21.</title>
        <authorList>
            <person name="Zhang X."/>
        </authorList>
    </citation>
    <scope>NUCLEOTIDE SEQUENCE [LARGE SCALE GENOMIC DNA]</scope>
    <source>
        <strain evidence="4">s54d21</strain>
    </source>
</reference>
<dbReference type="SMART" id="SM00382">
    <property type="entry name" value="AAA"/>
    <property type="match status" value="1"/>
</dbReference>
<dbReference type="Pfam" id="PF00437">
    <property type="entry name" value="T2SSE"/>
    <property type="match status" value="1"/>
</dbReference>
<dbReference type="RefSeq" id="WP_321546411.1">
    <property type="nucleotide sequence ID" value="NZ_JAXIVS010000004.1"/>
</dbReference>
<keyword evidence="4" id="KW-1185">Reference proteome</keyword>
<evidence type="ECO:0000313" key="4">
    <source>
        <dbReference type="Proteomes" id="UP001291309"/>
    </source>
</evidence>
<sequence>MTTPRLSPLFDALLAEKGSDLHLSIGHPPLGRIRGELTPLREAPLTASEVEALLFELLSPEQKHQLTEAMDLDFSYSYGTKARFRANCFHKVTGLAAVFRPLPGKVPSLAELSVPEAVRKLAERRGGLVLVTGPKGSGRSTTLAAMVHHINQTRHVHILTLEEPVEFIHEPAKAQVTQREVGPHAASFAAALRSAEREDANVVHVGELCTPETIRQALELADAGVLVLASAHTLGASATIERLLSAFPEEEQPGIRGRLADNLAGILSQQLVRTADGKGRVVAMEVLLGGGAIAALIREGNLSPLAGKSQPLDQHLEKLVAAGTVAPEAALEKAQDREAFTKTLQRLKPGFVPPATSTPVPQS</sequence>
<comment type="caution">
    <text evidence="3">The sequence shown here is derived from an EMBL/GenBank/DDBJ whole genome shotgun (WGS) entry which is preliminary data.</text>
</comment>
<dbReference type="PANTHER" id="PTHR30486:SF6">
    <property type="entry name" value="TYPE IV PILUS RETRACTATION ATPASE PILT"/>
    <property type="match status" value="1"/>
</dbReference>
<evidence type="ECO:0000259" key="2">
    <source>
        <dbReference type="SMART" id="SM00382"/>
    </source>
</evidence>
<accession>A0ABU5H4I6</accession>
<dbReference type="Gene3D" id="3.30.450.90">
    <property type="match status" value="1"/>
</dbReference>
<dbReference type="InterPro" id="IPR027417">
    <property type="entry name" value="P-loop_NTPase"/>
</dbReference>
<dbReference type="InterPro" id="IPR006321">
    <property type="entry name" value="PilT/PilU"/>
</dbReference>
<dbReference type="NCBIfam" id="TIGR01420">
    <property type="entry name" value="pilT_fam"/>
    <property type="match status" value="1"/>
</dbReference>
<dbReference type="PANTHER" id="PTHR30486">
    <property type="entry name" value="TWITCHING MOTILITY PROTEIN PILT"/>
    <property type="match status" value="1"/>
</dbReference>
<comment type="similarity">
    <text evidence="1">Belongs to the GSP E family.</text>
</comment>
<gene>
    <name evidence="3" type="ORF">SYV04_14885</name>
</gene>
<evidence type="ECO:0000313" key="3">
    <source>
        <dbReference type="EMBL" id="MDY7227697.1"/>
    </source>
</evidence>
<dbReference type="InterPro" id="IPR050921">
    <property type="entry name" value="T4SS_GSP_E_ATPase"/>
</dbReference>
<dbReference type="SUPFAM" id="SSF52540">
    <property type="entry name" value="P-loop containing nucleoside triphosphate hydrolases"/>
    <property type="match status" value="1"/>
</dbReference>
<proteinExistence type="inferred from homology"/>
<evidence type="ECO:0000256" key="1">
    <source>
        <dbReference type="ARBA" id="ARBA00006611"/>
    </source>
</evidence>
<dbReference type="Proteomes" id="UP001291309">
    <property type="component" value="Unassembled WGS sequence"/>
</dbReference>
<protein>
    <submittedName>
        <fullName evidence="3">PilT/PilU family type 4a pilus ATPase</fullName>
    </submittedName>
</protein>
<dbReference type="Gene3D" id="3.40.50.300">
    <property type="entry name" value="P-loop containing nucleotide triphosphate hydrolases"/>
    <property type="match status" value="1"/>
</dbReference>
<dbReference type="InterPro" id="IPR003593">
    <property type="entry name" value="AAA+_ATPase"/>
</dbReference>
<organism evidence="3 4">
    <name type="scientific">Hyalangium rubrum</name>
    <dbReference type="NCBI Taxonomy" id="3103134"/>
    <lineage>
        <taxon>Bacteria</taxon>
        <taxon>Pseudomonadati</taxon>
        <taxon>Myxococcota</taxon>
        <taxon>Myxococcia</taxon>
        <taxon>Myxococcales</taxon>
        <taxon>Cystobacterineae</taxon>
        <taxon>Archangiaceae</taxon>
        <taxon>Hyalangium</taxon>
    </lineage>
</organism>
<feature type="domain" description="AAA+ ATPase" evidence="2">
    <location>
        <begin position="125"/>
        <end position="350"/>
    </location>
</feature>
<dbReference type="InterPro" id="IPR001482">
    <property type="entry name" value="T2SS/T4SS_dom"/>
</dbReference>
<dbReference type="EMBL" id="JAXIVS010000004">
    <property type="protein sequence ID" value="MDY7227697.1"/>
    <property type="molecule type" value="Genomic_DNA"/>
</dbReference>